<reference evidence="1" key="1">
    <citation type="submission" date="2021-01" db="EMBL/GenBank/DDBJ databases">
        <title>Whole genome shotgun sequence of Cellulomonas chitinilytica NBRC 110799.</title>
        <authorList>
            <person name="Komaki H."/>
            <person name="Tamura T."/>
        </authorList>
    </citation>
    <scope>NUCLEOTIDE SEQUENCE</scope>
    <source>
        <strain evidence="1">NBRC 110799</strain>
    </source>
</reference>
<organism evidence="1 2">
    <name type="scientific">Cellulomonas chitinilytica</name>
    <dbReference type="NCBI Taxonomy" id="398759"/>
    <lineage>
        <taxon>Bacteria</taxon>
        <taxon>Bacillati</taxon>
        <taxon>Actinomycetota</taxon>
        <taxon>Actinomycetes</taxon>
        <taxon>Micrococcales</taxon>
        <taxon>Cellulomonadaceae</taxon>
        <taxon>Cellulomonas</taxon>
    </lineage>
</organism>
<keyword evidence="2" id="KW-1185">Reference proteome</keyword>
<dbReference type="AlphaFoldDB" id="A0A919P6W8"/>
<comment type="caution">
    <text evidence="1">The sequence shown here is derived from an EMBL/GenBank/DDBJ whole genome shotgun (WGS) entry which is preliminary data.</text>
</comment>
<name>A0A919P6W8_9CELL</name>
<dbReference type="EMBL" id="BONK01000017">
    <property type="protein sequence ID" value="GIG23237.1"/>
    <property type="molecule type" value="Genomic_DNA"/>
</dbReference>
<gene>
    <name evidence="1" type="ORF">Cch01nite_39610</name>
</gene>
<protein>
    <recommendedName>
        <fullName evidence="3">PIN domain-containing protein</fullName>
    </recommendedName>
</protein>
<evidence type="ECO:0000313" key="2">
    <source>
        <dbReference type="Proteomes" id="UP000632740"/>
    </source>
</evidence>
<dbReference type="Proteomes" id="UP000632740">
    <property type="component" value="Unassembled WGS sequence"/>
</dbReference>
<sequence length="156" mass="16755">MVPQPRGALDDEVPVRRRVYADGTALVRYLVGAPCRSEWLAWTAVHEADLVTTPLGVTELLRSARPRGVEAHGIAHDVAARVEVVRFSDQTLRAATHVAGVLPPFAALHVGAAVAHPDVRAVATYDLQLARVATLYALEVVSPGMPPRWWEDGAGA</sequence>
<proteinExistence type="predicted"/>
<accession>A0A919P6W8</accession>
<evidence type="ECO:0000313" key="1">
    <source>
        <dbReference type="EMBL" id="GIG23237.1"/>
    </source>
</evidence>
<evidence type="ECO:0008006" key="3">
    <source>
        <dbReference type="Google" id="ProtNLM"/>
    </source>
</evidence>